<evidence type="ECO:0000259" key="1">
    <source>
        <dbReference type="PROSITE" id="PS51201"/>
    </source>
</evidence>
<dbReference type="SUPFAM" id="SSF51735">
    <property type="entry name" value="NAD(P)-binding Rossmann-fold domains"/>
    <property type="match status" value="1"/>
</dbReference>
<dbReference type="InterPro" id="IPR003148">
    <property type="entry name" value="RCK_N"/>
</dbReference>
<dbReference type="Gene3D" id="3.30.70.1450">
    <property type="entry name" value="Regulator of K+ conductance, C-terminal domain"/>
    <property type="match status" value="1"/>
</dbReference>
<keyword evidence="4" id="KW-1185">Reference proteome</keyword>
<accession>A0A371AXA8</accession>
<dbReference type="InterPro" id="IPR036291">
    <property type="entry name" value="NAD(P)-bd_dom_sf"/>
</dbReference>
<evidence type="ECO:0000259" key="2">
    <source>
        <dbReference type="PROSITE" id="PS51202"/>
    </source>
</evidence>
<dbReference type="OrthoDB" id="9776294at2"/>
<feature type="domain" description="RCK N-terminal" evidence="1">
    <location>
        <begin position="3"/>
        <end position="120"/>
    </location>
</feature>
<organism evidence="3 4">
    <name type="scientific">Anaerosacchariphilus polymeriproducens</name>
    <dbReference type="NCBI Taxonomy" id="1812858"/>
    <lineage>
        <taxon>Bacteria</taxon>
        <taxon>Bacillati</taxon>
        <taxon>Bacillota</taxon>
        <taxon>Clostridia</taxon>
        <taxon>Lachnospirales</taxon>
        <taxon>Lachnospiraceae</taxon>
        <taxon>Anaerosacchariphilus</taxon>
    </lineage>
</organism>
<dbReference type="SUPFAM" id="SSF116726">
    <property type="entry name" value="TrkA C-terminal domain-like"/>
    <property type="match status" value="1"/>
</dbReference>
<dbReference type="AlphaFoldDB" id="A0A371AXA8"/>
<reference evidence="3 4" key="1">
    <citation type="submission" date="2018-07" db="EMBL/GenBank/DDBJ databases">
        <title>Anaerosacharophilus polymeroproducens gen. nov. sp. nov., an anaerobic bacterium isolated from salt field.</title>
        <authorList>
            <person name="Kim W."/>
            <person name="Yang S.-H."/>
            <person name="Oh J."/>
            <person name="Lee J.-H."/>
            <person name="Kwon K.K."/>
        </authorList>
    </citation>
    <scope>NUCLEOTIDE SEQUENCE [LARGE SCALE GENOMIC DNA]</scope>
    <source>
        <strain evidence="3 4">MCWD5</strain>
    </source>
</reference>
<dbReference type="InterPro" id="IPR036721">
    <property type="entry name" value="RCK_C_sf"/>
</dbReference>
<name>A0A371AXA8_9FIRM</name>
<gene>
    <name evidence="3" type="ORF">DWV06_05730</name>
</gene>
<dbReference type="EMBL" id="QRCT01000014">
    <property type="protein sequence ID" value="RDU24197.1"/>
    <property type="molecule type" value="Genomic_DNA"/>
</dbReference>
<comment type="caution">
    <text evidence="3">The sequence shown here is derived from an EMBL/GenBank/DDBJ whole genome shotgun (WGS) entry which is preliminary data.</text>
</comment>
<dbReference type="GO" id="GO:0008324">
    <property type="term" value="F:monoatomic cation transmembrane transporter activity"/>
    <property type="evidence" value="ECO:0007669"/>
    <property type="project" value="InterPro"/>
</dbReference>
<dbReference type="PROSITE" id="PS51202">
    <property type="entry name" value="RCK_C"/>
    <property type="match status" value="1"/>
</dbReference>
<dbReference type="Pfam" id="PF02080">
    <property type="entry name" value="TrkA_C"/>
    <property type="match status" value="1"/>
</dbReference>
<dbReference type="PANTHER" id="PTHR43833">
    <property type="entry name" value="POTASSIUM CHANNEL PROTEIN 2-RELATED-RELATED"/>
    <property type="match status" value="1"/>
</dbReference>
<dbReference type="GO" id="GO:0006813">
    <property type="term" value="P:potassium ion transport"/>
    <property type="evidence" value="ECO:0007669"/>
    <property type="project" value="InterPro"/>
</dbReference>
<dbReference type="InterPro" id="IPR006037">
    <property type="entry name" value="RCK_C"/>
</dbReference>
<proteinExistence type="predicted"/>
<dbReference type="Pfam" id="PF02254">
    <property type="entry name" value="TrkA_N"/>
    <property type="match status" value="1"/>
</dbReference>
<dbReference type="RefSeq" id="WP_115481221.1">
    <property type="nucleotide sequence ID" value="NZ_QRCT01000014.1"/>
</dbReference>
<dbReference type="InterPro" id="IPR050721">
    <property type="entry name" value="Trk_Ktr_HKT_K-transport"/>
</dbReference>
<sequence>MAKREFAVFGLGKFGRSVATTLAASGCEVIAIDINEEKVEEVSDVVTVAVKADVTDNDALQALGIRNVDVAFVTMSEDLEASIMATILAKEFGVSYVIAKASNELHGTVLRKVGADEIVFPEKEMGARIARTMMAGNFIDLIELSSRISIVEMEIPKTWVGKTLRELNIRDRFGVNLIALKLGDRLDVNVLPDTPLEEKESIVVVGDTKAIHQIR</sequence>
<dbReference type="Gene3D" id="3.40.50.720">
    <property type="entry name" value="NAD(P)-binding Rossmann-like Domain"/>
    <property type="match status" value="1"/>
</dbReference>
<evidence type="ECO:0000313" key="4">
    <source>
        <dbReference type="Proteomes" id="UP000255036"/>
    </source>
</evidence>
<dbReference type="PROSITE" id="PS51257">
    <property type="entry name" value="PROKAR_LIPOPROTEIN"/>
    <property type="match status" value="1"/>
</dbReference>
<feature type="domain" description="RCK C-terminal" evidence="2">
    <location>
        <begin position="136"/>
        <end position="215"/>
    </location>
</feature>
<dbReference type="PROSITE" id="PS51201">
    <property type="entry name" value="RCK_N"/>
    <property type="match status" value="1"/>
</dbReference>
<protein>
    <submittedName>
        <fullName evidence="3">TrkA family potassium uptake protein</fullName>
    </submittedName>
</protein>
<dbReference type="PANTHER" id="PTHR43833:SF7">
    <property type="entry name" value="KTR SYSTEM POTASSIUM UPTAKE PROTEIN C"/>
    <property type="match status" value="1"/>
</dbReference>
<dbReference type="Proteomes" id="UP000255036">
    <property type="component" value="Unassembled WGS sequence"/>
</dbReference>
<evidence type="ECO:0000313" key="3">
    <source>
        <dbReference type="EMBL" id="RDU24197.1"/>
    </source>
</evidence>